<evidence type="ECO:0000313" key="1">
    <source>
        <dbReference type="EMBL" id="CAI4216327.1"/>
    </source>
</evidence>
<gene>
    <name evidence="1" type="ORF">PPNO1_LOCUS5986</name>
</gene>
<sequence>MAAPKVLILGGVNGQLKAAFGKIAALQTKNNFSLLLITGNLFGEDDDDDVTALLNGEISVALPTYFTVGTTALPPRICQKVEADEEICENLHFLGKRSVTKTSEGVRIVALGGVLDETIVAGLSTEQHLPLHTAQDATSLKGAQSADILLTTMWPQGIMKGTKVPLGTGHAPDEDPGRLLRFAQH</sequence>
<evidence type="ECO:0000313" key="2">
    <source>
        <dbReference type="Proteomes" id="UP000838763"/>
    </source>
</evidence>
<comment type="caution">
    <text evidence="1">The sequence shown here is derived from an EMBL/GenBank/DDBJ whole genome shotgun (WGS) entry which is preliminary data.</text>
</comment>
<dbReference type="AlphaFoldDB" id="A0A9P1MCG6"/>
<name>A0A9P1MCG6_9PEZI</name>
<dbReference type="EMBL" id="CALLCH030000015">
    <property type="protein sequence ID" value="CAI4216327.1"/>
    <property type="molecule type" value="Genomic_DNA"/>
</dbReference>
<reference evidence="1" key="1">
    <citation type="submission" date="2022-11" db="EMBL/GenBank/DDBJ databases">
        <authorList>
            <person name="Scott C."/>
            <person name="Bruce N."/>
        </authorList>
    </citation>
    <scope>NUCLEOTIDE SEQUENCE</scope>
</reference>
<dbReference type="OrthoDB" id="444325at2759"/>
<organism evidence="1 2">
    <name type="scientific">Parascedosporium putredinis</name>
    <dbReference type="NCBI Taxonomy" id="1442378"/>
    <lineage>
        <taxon>Eukaryota</taxon>
        <taxon>Fungi</taxon>
        <taxon>Dikarya</taxon>
        <taxon>Ascomycota</taxon>
        <taxon>Pezizomycotina</taxon>
        <taxon>Sordariomycetes</taxon>
        <taxon>Hypocreomycetidae</taxon>
        <taxon>Microascales</taxon>
        <taxon>Microascaceae</taxon>
        <taxon>Parascedosporium</taxon>
    </lineage>
</organism>
<accession>A0A9P1MCG6</accession>
<dbReference type="Proteomes" id="UP000838763">
    <property type="component" value="Unassembled WGS sequence"/>
</dbReference>
<keyword evidence="2" id="KW-1185">Reference proteome</keyword>
<protein>
    <submittedName>
        <fullName evidence="1">Uncharacterized protein</fullName>
    </submittedName>
</protein>
<proteinExistence type="predicted"/>